<protein>
    <submittedName>
        <fullName evidence="6">Endonuclease III domain-containing protein</fullName>
    </submittedName>
</protein>
<name>A0ABT2QSF4_9STAP</name>
<dbReference type="EMBL" id="JAOPKZ010000016">
    <property type="protein sequence ID" value="MCU5746882.1"/>
    <property type="molecule type" value="Genomic_DNA"/>
</dbReference>
<feature type="domain" description="HhH-GPD" evidence="5">
    <location>
        <begin position="35"/>
        <end position="192"/>
    </location>
</feature>
<dbReference type="SUPFAM" id="SSF48150">
    <property type="entry name" value="DNA-glycosylase"/>
    <property type="match status" value="1"/>
</dbReference>
<sequence length="211" mass="25365">MLTTEELYQLLYHHMGPQYWWPADSKIEIIIGAILVQNTNWRNAEYAIERLQQETNLDPQRISELPLELLQEYIRSSGFYKNKGRAIHGIFQWLEMYDYNYEVIKSKFGDSLRKQLLSLRGIGEETADVLLVYIFEEIEFIPDSYTRRIYQKLGYKDTNTYSQLKRQIRLPGYFTNQDANEFHALLDNFGKNYFNVKSDRRYTFLDEYFIE</sequence>
<keyword evidence="6" id="KW-0540">Nuclease</keyword>
<dbReference type="PANTHER" id="PTHR10359:SF19">
    <property type="entry name" value="DNA REPAIR GLYCOSYLASE MJ1434-RELATED"/>
    <property type="match status" value="1"/>
</dbReference>
<keyword evidence="7" id="KW-1185">Reference proteome</keyword>
<dbReference type="GO" id="GO:0004519">
    <property type="term" value="F:endonuclease activity"/>
    <property type="evidence" value="ECO:0007669"/>
    <property type="project" value="UniProtKB-KW"/>
</dbReference>
<evidence type="ECO:0000256" key="1">
    <source>
        <dbReference type="ARBA" id="ARBA00022485"/>
    </source>
</evidence>
<dbReference type="PIRSF" id="PIRSF001435">
    <property type="entry name" value="Nth"/>
    <property type="match status" value="1"/>
</dbReference>
<keyword evidence="6" id="KW-0378">Hydrolase</keyword>
<organism evidence="6 7">
    <name type="scientific">Staphylococcus marylandisciuri</name>
    <dbReference type="NCBI Taxonomy" id="2981529"/>
    <lineage>
        <taxon>Bacteria</taxon>
        <taxon>Bacillati</taxon>
        <taxon>Bacillota</taxon>
        <taxon>Bacilli</taxon>
        <taxon>Bacillales</taxon>
        <taxon>Staphylococcaceae</taxon>
        <taxon>Staphylococcus</taxon>
    </lineage>
</organism>
<dbReference type="CDD" id="cd00056">
    <property type="entry name" value="ENDO3c"/>
    <property type="match status" value="1"/>
</dbReference>
<dbReference type="SMART" id="SM00478">
    <property type="entry name" value="ENDO3c"/>
    <property type="match status" value="1"/>
</dbReference>
<keyword evidence="3" id="KW-0408">Iron</keyword>
<evidence type="ECO:0000313" key="6">
    <source>
        <dbReference type="EMBL" id="MCU5746882.1"/>
    </source>
</evidence>
<dbReference type="RefSeq" id="WP_262856572.1">
    <property type="nucleotide sequence ID" value="NZ_JAOPKZ010000016.1"/>
</dbReference>
<keyword evidence="4" id="KW-0411">Iron-sulfur</keyword>
<keyword evidence="1" id="KW-0004">4Fe-4S</keyword>
<comment type="caution">
    <text evidence="6">The sequence shown here is derived from an EMBL/GenBank/DDBJ whole genome shotgun (WGS) entry which is preliminary data.</text>
</comment>
<dbReference type="InterPro" id="IPR003265">
    <property type="entry name" value="HhH-GPD_domain"/>
</dbReference>
<dbReference type="PANTHER" id="PTHR10359">
    <property type="entry name" value="A/G-SPECIFIC ADENINE GLYCOSYLASE/ENDONUCLEASE III"/>
    <property type="match status" value="1"/>
</dbReference>
<dbReference type="Proteomes" id="UP001209553">
    <property type="component" value="Unassembled WGS sequence"/>
</dbReference>
<keyword evidence="6" id="KW-0255">Endonuclease</keyword>
<evidence type="ECO:0000256" key="3">
    <source>
        <dbReference type="ARBA" id="ARBA00023004"/>
    </source>
</evidence>
<evidence type="ECO:0000256" key="2">
    <source>
        <dbReference type="ARBA" id="ARBA00022723"/>
    </source>
</evidence>
<gene>
    <name evidence="6" type="ORF">N9R04_09355</name>
</gene>
<dbReference type="Pfam" id="PF00730">
    <property type="entry name" value="HhH-GPD"/>
    <property type="match status" value="1"/>
</dbReference>
<keyword evidence="2" id="KW-0479">Metal-binding</keyword>
<dbReference type="Gene3D" id="1.10.340.30">
    <property type="entry name" value="Hypothetical protein, domain 2"/>
    <property type="match status" value="1"/>
</dbReference>
<proteinExistence type="predicted"/>
<evidence type="ECO:0000259" key="5">
    <source>
        <dbReference type="SMART" id="SM00478"/>
    </source>
</evidence>
<evidence type="ECO:0000313" key="7">
    <source>
        <dbReference type="Proteomes" id="UP001209553"/>
    </source>
</evidence>
<evidence type="ECO:0000256" key="4">
    <source>
        <dbReference type="ARBA" id="ARBA00023014"/>
    </source>
</evidence>
<accession>A0ABT2QSF4</accession>
<reference evidence="6 7" key="1">
    <citation type="journal article" date="2023" name="Int. J. Syst. Evol. Microbiol.">
        <title>Streptococcus sciuri sp. nov., Staphylococcus marylandisciuri sp. nov. and Staphylococcus americanisciuri sp. nov., isolated from faeces of eastern grey squirrel (Sciurus carolinensis).</title>
        <authorList>
            <person name="Volokhov D.V."/>
            <person name="Zagorodnyaya T.A."/>
            <person name="Furtak V.A."/>
            <person name="Nattanmai G."/>
            <person name="Randall L."/>
            <person name="Jose S."/>
            <person name="Gao Y."/>
            <person name="Eisenberg T."/>
            <person name="Delmonte P."/>
            <person name="Blom J."/>
            <person name="Mitchell K.K."/>
        </authorList>
    </citation>
    <scope>NUCLEOTIDE SEQUENCE [LARGE SCALE GENOMIC DNA]</scope>
    <source>
        <strain evidence="6 7">SQ8-PEA</strain>
    </source>
</reference>
<dbReference type="InterPro" id="IPR011257">
    <property type="entry name" value="DNA_glycosylase"/>
</dbReference>